<keyword evidence="3" id="KW-1185">Reference proteome</keyword>
<reference evidence="2" key="2">
    <citation type="submission" date="2020-09" db="EMBL/GenBank/DDBJ databases">
        <authorList>
            <person name="Sun Q."/>
            <person name="Ohkuma M."/>
        </authorList>
    </citation>
    <scope>NUCLEOTIDE SEQUENCE</scope>
    <source>
        <strain evidence="2">JCM 3302</strain>
    </source>
</reference>
<evidence type="ECO:0000313" key="3">
    <source>
        <dbReference type="Proteomes" id="UP000641386"/>
    </source>
</evidence>
<evidence type="ECO:0000256" key="1">
    <source>
        <dbReference type="SAM" id="MobiDB-lite"/>
    </source>
</evidence>
<evidence type="ECO:0000313" key="2">
    <source>
        <dbReference type="EMBL" id="GHE66045.1"/>
    </source>
</evidence>
<accession>A0A918ZQX3</accession>
<reference evidence="2" key="1">
    <citation type="journal article" date="2014" name="Int. J. Syst. Evol. Microbiol.">
        <title>Complete genome sequence of Corynebacterium casei LMG S-19264T (=DSM 44701T), isolated from a smear-ripened cheese.</title>
        <authorList>
            <consortium name="US DOE Joint Genome Institute (JGI-PGF)"/>
            <person name="Walter F."/>
            <person name="Albersmeier A."/>
            <person name="Kalinowski J."/>
            <person name="Ruckert C."/>
        </authorList>
    </citation>
    <scope>NUCLEOTIDE SEQUENCE</scope>
    <source>
        <strain evidence="2">JCM 3302</strain>
    </source>
</reference>
<gene>
    <name evidence="2" type="ORF">GCM10014715_19710</name>
</gene>
<sequence>MSTTVDGADRGNQPIYRRVDTISKQYQVSSTHQHDRKTHKHDGKTRSDGHDGGGAPWES</sequence>
<dbReference type="AlphaFoldDB" id="A0A918ZQX3"/>
<proteinExistence type="predicted"/>
<dbReference type="EMBL" id="BNBC01000006">
    <property type="protein sequence ID" value="GHE66045.1"/>
    <property type="molecule type" value="Genomic_DNA"/>
</dbReference>
<organism evidence="2 3">
    <name type="scientific">Streptomyces spiralis</name>
    <dbReference type="NCBI Taxonomy" id="66376"/>
    <lineage>
        <taxon>Bacteria</taxon>
        <taxon>Bacillati</taxon>
        <taxon>Actinomycetota</taxon>
        <taxon>Actinomycetes</taxon>
        <taxon>Kitasatosporales</taxon>
        <taxon>Streptomycetaceae</taxon>
        <taxon>Streptomyces</taxon>
    </lineage>
</organism>
<dbReference type="Proteomes" id="UP000641386">
    <property type="component" value="Unassembled WGS sequence"/>
</dbReference>
<feature type="compositionally biased region" description="Polar residues" evidence="1">
    <location>
        <begin position="22"/>
        <end position="31"/>
    </location>
</feature>
<protein>
    <submittedName>
        <fullName evidence="2">Uncharacterized protein</fullName>
    </submittedName>
</protein>
<feature type="region of interest" description="Disordered" evidence="1">
    <location>
        <begin position="1"/>
        <end position="59"/>
    </location>
</feature>
<comment type="caution">
    <text evidence="2">The sequence shown here is derived from an EMBL/GenBank/DDBJ whole genome shotgun (WGS) entry which is preliminary data.</text>
</comment>
<name>A0A918ZQX3_9ACTN</name>
<feature type="compositionally biased region" description="Basic residues" evidence="1">
    <location>
        <begin position="34"/>
        <end position="43"/>
    </location>
</feature>